<comment type="caution">
    <text evidence="21">The sequence shown here is derived from an EMBL/GenBank/DDBJ whole genome shotgun (WGS) entry which is preliminary data.</text>
</comment>
<evidence type="ECO:0000256" key="15">
    <source>
        <dbReference type="ARBA" id="ARBA00023204"/>
    </source>
</evidence>
<feature type="compositionally biased region" description="Basic and acidic residues" evidence="18">
    <location>
        <begin position="757"/>
        <end position="773"/>
    </location>
</feature>
<feature type="region of interest" description="Disordered" evidence="18">
    <location>
        <begin position="740"/>
        <end position="886"/>
    </location>
</feature>
<feature type="compositionally biased region" description="Polar residues" evidence="18">
    <location>
        <begin position="419"/>
        <end position="435"/>
    </location>
</feature>
<feature type="compositionally biased region" description="Polar residues" evidence="18">
    <location>
        <begin position="452"/>
        <end position="476"/>
    </location>
</feature>
<dbReference type="SMART" id="SM00279">
    <property type="entry name" value="HhH2"/>
    <property type="match status" value="1"/>
</dbReference>
<evidence type="ECO:0000259" key="20">
    <source>
        <dbReference type="SMART" id="SM00485"/>
    </source>
</evidence>
<keyword evidence="5 17" id="KW-0540">Nuclease</keyword>
<dbReference type="SUPFAM" id="SSF88723">
    <property type="entry name" value="PIN domain-like"/>
    <property type="match status" value="1"/>
</dbReference>
<evidence type="ECO:0000313" key="22">
    <source>
        <dbReference type="Proteomes" id="UP001378592"/>
    </source>
</evidence>
<feature type="compositionally biased region" description="Polar residues" evidence="18">
    <location>
        <begin position="610"/>
        <end position="623"/>
    </location>
</feature>
<keyword evidence="4" id="KW-0597">Phosphoprotein</keyword>
<dbReference type="InterPro" id="IPR044752">
    <property type="entry name" value="PIN-like_EXO1"/>
</dbReference>
<dbReference type="CDD" id="cd09908">
    <property type="entry name" value="H3TH_EXO1"/>
    <property type="match status" value="1"/>
</dbReference>
<dbReference type="InterPro" id="IPR006084">
    <property type="entry name" value="XPG/Rad2"/>
</dbReference>
<gene>
    <name evidence="21" type="ORF">R5R35_006405</name>
</gene>
<dbReference type="SMART" id="SM00485">
    <property type="entry name" value="XPGN"/>
    <property type="match status" value="1"/>
</dbReference>
<keyword evidence="8 17" id="KW-0227">DNA damage</keyword>
<name>A0AAN9ZHL7_9ORTH</name>
<evidence type="ECO:0000313" key="21">
    <source>
        <dbReference type="EMBL" id="KAK7873194.1"/>
    </source>
</evidence>
<dbReference type="Pfam" id="PF00752">
    <property type="entry name" value="XPG_N"/>
    <property type="match status" value="1"/>
</dbReference>
<feature type="compositionally biased region" description="Polar residues" evidence="18">
    <location>
        <begin position="819"/>
        <end position="832"/>
    </location>
</feature>
<keyword evidence="7" id="KW-0255">Endonuclease</keyword>
<keyword evidence="6 17" id="KW-0479">Metal-binding</keyword>
<evidence type="ECO:0000256" key="7">
    <source>
        <dbReference type="ARBA" id="ARBA00022759"/>
    </source>
</evidence>
<dbReference type="GO" id="GO:0017108">
    <property type="term" value="F:5'-flap endonuclease activity"/>
    <property type="evidence" value="ECO:0007669"/>
    <property type="project" value="TreeGrafter"/>
</dbReference>
<feature type="compositionally biased region" description="Polar residues" evidence="18">
    <location>
        <begin position="741"/>
        <end position="756"/>
    </location>
</feature>
<proteinExistence type="inferred from homology"/>
<dbReference type="Proteomes" id="UP001378592">
    <property type="component" value="Unassembled WGS sequence"/>
</dbReference>
<dbReference type="GO" id="GO:0035312">
    <property type="term" value="F:5'-3' DNA exonuclease activity"/>
    <property type="evidence" value="ECO:0007669"/>
    <property type="project" value="UniProtKB-UniRule"/>
</dbReference>
<sequence>MGIQGLIPFLDKVSSRINISQYKGCCVAVDAYCWLHKGAYTCAEKLARGEKCDAYVYYCMKYVNMLLSHNIKPILVFDGRHLPAKAGTEKKRRESRAMNRKTASELLNAGRVDEARNYLRRCVDVTHTMALALIKECRKINVDCIVAPYEADAQLAYLNLKNIAQLVITEDSDLILFGCSKIVFKLDLQGYGLVVERDRLHLSMGLRAENFSFDSFRYMCILSGCDYLPSLPGIGLNKALKFINKTRDPDIHRALRRMPSYLNMTQLKVSEEYRDSFMRADATFRYQPVFDPQSRCLVPLTDPPEGEEMPAIVNEQLHPDIAFQLALGNMDPFTLERVDNFNPDCPQQGVVSLQKRSWGSAAASTHPSIWLPDFPGFQPLPEKKQFPGMLNCSAVLDVTPLHKPKVPGATASDEAEENTLPSPSELQSMYGSNKTPLPPYKRMCPTPRDSGGVSNSSENNASPTPEEILQQQTSPILNPRRSRNPFAKPKQIPSAGLGPPGAMGRPNYFSALRKFDGIYPMDLDSNVVILSRYFRSSEITDKNQPLNPENQTDEILKDVSNTSPQVSAEDIFEEDKIFSGYSCDKENTCDLNSHQNESVLDTIEAAQNKLSSPSQLKHSNISNADIGESLDASADERMEVEIEEEDDVLRQQAENNTKPRSPIPSFNWKQFTSKKSLLSSKLGSSQAASKTFKNPFRKRSATKSIELPLQVNEGINHAEVGESPFTHTALETIPEVHLETQEMSELSKGSPQATNCSRDRIPNSSQDKSDQQLKDAPCSSTPTAKGLCSGRTMSLGDEMVPSEDSLWHQKQQEEDPWSCGSSDSGYQGSQEAPKSVWHCTDKKRNPSTPSRSTPTRHRLGLGLAQAPPKQNLLAQYGFSKKRKLSH</sequence>
<keyword evidence="16 17" id="KW-0539">Nucleus</keyword>
<evidence type="ECO:0000256" key="18">
    <source>
        <dbReference type="SAM" id="MobiDB-lite"/>
    </source>
</evidence>
<comment type="subcellular location">
    <subcellularLocation>
        <location evidence="1 17">Nucleus</location>
    </subcellularLocation>
</comment>
<dbReference type="InterPro" id="IPR006085">
    <property type="entry name" value="XPG_DNA_repair_N"/>
</dbReference>
<evidence type="ECO:0000256" key="17">
    <source>
        <dbReference type="RuleBase" id="RU910737"/>
    </source>
</evidence>
<feature type="domain" description="XPG N-terminal" evidence="20">
    <location>
        <begin position="1"/>
        <end position="99"/>
    </location>
</feature>
<evidence type="ECO:0000256" key="12">
    <source>
        <dbReference type="ARBA" id="ARBA00022842"/>
    </source>
</evidence>
<keyword evidence="22" id="KW-1185">Reference proteome</keyword>
<dbReference type="AlphaFoldDB" id="A0AAN9ZHL7"/>
<keyword evidence="11 17" id="KW-0269">Exonuclease</keyword>
<organism evidence="21 22">
    <name type="scientific">Gryllus longicercus</name>
    <dbReference type="NCBI Taxonomy" id="2509291"/>
    <lineage>
        <taxon>Eukaryota</taxon>
        <taxon>Metazoa</taxon>
        <taxon>Ecdysozoa</taxon>
        <taxon>Arthropoda</taxon>
        <taxon>Hexapoda</taxon>
        <taxon>Insecta</taxon>
        <taxon>Pterygota</taxon>
        <taxon>Neoptera</taxon>
        <taxon>Polyneoptera</taxon>
        <taxon>Orthoptera</taxon>
        <taxon>Ensifera</taxon>
        <taxon>Gryllidea</taxon>
        <taxon>Grylloidea</taxon>
        <taxon>Gryllidae</taxon>
        <taxon>Gryllinae</taxon>
        <taxon>Gryllus</taxon>
    </lineage>
</organism>
<dbReference type="GO" id="GO:0006298">
    <property type="term" value="P:mismatch repair"/>
    <property type="evidence" value="ECO:0007669"/>
    <property type="project" value="TreeGrafter"/>
</dbReference>
<dbReference type="PANTHER" id="PTHR11081:SF8">
    <property type="entry name" value="EXONUCLEASE 1"/>
    <property type="match status" value="1"/>
</dbReference>
<evidence type="ECO:0000256" key="14">
    <source>
        <dbReference type="ARBA" id="ARBA00023125"/>
    </source>
</evidence>
<dbReference type="GO" id="GO:0046872">
    <property type="term" value="F:metal ion binding"/>
    <property type="evidence" value="ECO:0007669"/>
    <property type="project" value="UniProtKB-UniRule"/>
</dbReference>
<comment type="similarity">
    <text evidence="2 17">Belongs to the XPG/RAD2 endonuclease family. EXO1 subfamily.</text>
</comment>
<evidence type="ECO:0000256" key="13">
    <source>
        <dbReference type="ARBA" id="ARBA00022881"/>
    </source>
</evidence>
<feature type="region of interest" description="Disordered" evidence="18">
    <location>
        <begin position="610"/>
        <end position="629"/>
    </location>
</feature>
<comment type="cofactor">
    <cofactor evidence="17">
        <name>Mg(2+)</name>
        <dbReference type="ChEBI" id="CHEBI:18420"/>
    </cofactor>
    <text evidence="17">Binds 2 magnesium ions per subunit. They probably participate in the reaction catalyzed by the enzyme. May bind an additional third magnesium ion after substrate binding.</text>
</comment>
<dbReference type="InterPro" id="IPR029060">
    <property type="entry name" value="PIN-like_dom_sf"/>
</dbReference>
<evidence type="ECO:0000256" key="10">
    <source>
        <dbReference type="ARBA" id="ARBA00022801"/>
    </source>
</evidence>
<dbReference type="PRINTS" id="PR00853">
    <property type="entry name" value="XPGRADSUPER"/>
</dbReference>
<dbReference type="Pfam" id="PF00867">
    <property type="entry name" value="XPG_I"/>
    <property type="match status" value="1"/>
</dbReference>
<dbReference type="PROSITE" id="PS00842">
    <property type="entry name" value="XPG_2"/>
    <property type="match status" value="1"/>
</dbReference>
<keyword evidence="10 17" id="KW-0378">Hydrolase</keyword>
<dbReference type="InterPro" id="IPR036279">
    <property type="entry name" value="5-3_exonuclease_C_sf"/>
</dbReference>
<dbReference type="Gene3D" id="3.40.50.1010">
    <property type="entry name" value="5'-nuclease"/>
    <property type="match status" value="1"/>
</dbReference>
<dbReference type="InterPro" id="IPR019974">
    <property type="entry name" value="XPG_CS"/>
</dbReference>
<dbReference type="SMART" id="SM00484">
    <property type="entry name" value="XPGI"/>
    <property type="match status" value="1"/>
</dbReference>
<evidence type="ECO:0000256" key="4">
    <source>
        <dbReference type="ARBA" id="ARBA00022553"/>
    </source>
</evidence>
<dbReference type="InterPro" id="IPR006086">
    <property type="entry name" value="XPG-I_dom"/>
</dbReference>
<dbReference type="EC" id="3.1.-.-" evidence="17"/>
<dbReference type="CDD" id="cd09857">
    <property type="entry name" value="PIN_EXO1"/>
    <property type="match status" value="1"/>
</dbReference>
<dbReference type="FunFam" id="1.10.150.20:FF:000011">
    <property type="entry name" value="exonuclease 1"/>
    <property type="match status" value="1"/>
</dbReference>
<evidence type="ECO:0000256" key="2">
    <source>
        <dbReference type="ARBA" id="ARBA00010563"/>
    </source>
</evidence>
<evidence type="ECO:0000256" key="16">
    <source>
        <dbReference type="ARBA" id="ARBA00023242"/>
    </source>
</evidence>
<dbReference type="PANTHER" id="PTHR11081">
    <property type="entry name" value="FLAP ENDONUCLEASE FAMILY MEMBER"/>
    <property type="match status" value="1"/>
</dbReference>
<dbReference type="FunFam" id="3.40.50.1010:FF:000002">
    <property type="entry name" value="Exonuclease 1, putative"/>
    <property type="match status" value="1"/>
</dbReference>
<dbReference type="SUPFAM" id="SSF47807">
    <property type="entry name" value="5' to 3' exonuclease, C-terminal subdomain"/>
    <property type="match status" value="1"/>
</dbReference>
<evidence type="ECO:0000256" key="6">
    <source>
        <dbReference type="ARBA" id="ARBA00022723"/>
    </source>
</evidence>
<evidence type="ECO:0000256" key="3">
    <source>
        <dbReference type="ARBA" id="ARBA00020324"/>
    </source>
</evidence>
<dbReference type="GO" id="GO:0003677">
    <property type="term" value="F:DNA binding"/>
    <property type="evidence" value="ECO:0007669"/>
    <property type="project" value="UniProtKB-UniRule"/>
</dbReference>
<protein>
    <recommendedName>
        <fullName evidence="3 17">Exonuclease 1</fullName>
        <ecNumber evidence="17">3.1.-.-</ecNumber>
    </recommendedName>
</protein>
<accession>A0AAN9ZHL7</accession>
<comment type="function">
    <text evidence="17">5'-&gt;3' double-stranded DNA exonuclease which may also possess a cryptic 3'-&gt;5' double-stranded DNA exonuclease activity. Functions in DNA mismatch repair.</text>
</comment>
<keyword evidence="12 17" id="KW-0460">Magnesium</keyword>
<feature type="region of interest" description="Disordered" evidence="18">
    <location>
        <begin position="405"/>
        <end position="502"/>
    </location>
</feature>
<dbReference type="GO" id="GO:0006310">
    <property type="term" value="P:DNA recombination"/>
    <property type="evidence" value="ECO:0007669"/>
    <property type="project" value="TreeGrafter"/>
</dbReference>
<feature type="domain" description="XPG-I" evidence="19">
    <location>
        <begin position="138"/>
        <end position="211"/>
    </location>
</feature>
<dbReference type="Gene3D" id="1.10.150.20">
    <property type="entry name" value="5' to 3' exonuclease, C-terminal subdomain"/>
    <property type="match status" value="1"/>
</dbReference>
<keyword evidence="13 17" id="KW-0267">Excision nuclease</keyword>
<keyword evidence="9 17" id="KW-0228">DNA excision</keyword>
<evidence type="ECO:0000256" key="5">
    <source>
        <dbReference type="ARBA" id="ARBA00022722"/>
    </source>
</evidence>
<evidence type="ECO:0000256" key="11">
    <source>
        <dbReference type="ARBA" id="ARBA00022839"/>
    </source>
</evidence>
<keyword evidence="15 17" id="KW-0234">DNA repair</keyword>
<evidence type="ECO:0000256" key="8">
    <source>
        <dbReference type="ARBA" id="ARBA00022763"/>
    </source>
</evidence>
<evidence type="ECO:0000256" key="9">
    <source>
        <dbReference type="ARBA" id="ARBA00022769"/>
    </source>
</evidence>
<dbReference type="EMBL" id="JAZDUA010000016">
    <property type="protein sequence ID" value="KAK7873194.1"/>
    <property type="molecule type" value="Genomic_DNA"/>
</dbReference>
<evidence type="ECO:0000259" key="19">
    <source>
        <dbReference type="SMART" id="SM00484"/>
    </source>
</evidence>
<evidence type="ECO:0000256" key="1">
    <source>
        <dbReference type="ARBA" id="ARBA00004123"/>
    </source>
</evidence>
<dbReference type="GO" id="GO:0005634">
    <property type="term" value="C:nucleus"/>
    <property type="evidence" value="ECO:0007669"/>
    <property type="project" value="UniProtKB-SubCell"/>
</dbReference>
<reference evidence="21 22" key="1">
    <citation type="submission" date="2024-03" db="EMBL/GenBank/DDBJ databases">
        <title>The genome assembly and annotation of the cricket Gryllus longicercus Weissman &amp; Gray.</title>
        <authorList>
            <person name="Szrajer S."/>
            <person name="Gray D."/>
            <person name="Ylla G."/>
        </authorList>
    </citation>
    <scope>NUCLEOTIDE SEQUENCE [LARGE SCALE GENOMIC DNA]</scope>
    <source>
        <strain evidence="21">DAG 2021-001</strain>
        <tissue evidence="21">Whole body minus gut</tissue>
    </source>
</reference>
<dbReference type="PROSITE" id="PS00841">
    <property type="entry name" value="XPG_1"/>
    <property type="match status" value="1"/>
</dbReference>
<dbReference type="InterPro" id="IPR037315">
    <property type="entry name" value="EXO1_H3TH"/>
</dbReference>
<dbReference type="InterPro" id="IPR008918">
    <property type="entry name" value="HhH2"/>
</dbReference>
<keyword evidence="14 17" id="KW-0238">DNA-binding</keyword>